<dbReference type="PANTHER" id="PTHR21513:SF19">
    <property type="entry name" value="MAJOR SPERM PROTEIN"/>
    <property type="match status" value="1"/>
</dbReference>
<dbReference type="InterPro" id="IPR013783">
    <property type="entry name" value="Ig-like_fold"/>
</dbReference>
<dbReference type="WBParaSite" id="jg20120">
    <property type="protein sequence ID" value="jg20120"/>
    <property type="gene ID" value="jg20120"/>
</dbReference>
<sequence length="260" mass="28823">MLFQSDKIAWSLHRVFSIKLALGDCRKKESLDEKGVVLHRTGYPLENRCIVPLAVPTLPPSHPLNIDPDLLLLEQQQTVQDIQPLDDPTDISAPTTTFKAPILLPMTIQSNKKDRVRNVKQVKTSNDVEAKAFLLASLKVKCTSNELFRIRPAVGILEPQRNEDVKVIFNACKILPEDRKHCSVVYHISAKNDVSAKKRRMYGEPRGTMGICYSCGAYKGTPTAALIPSPVASTPDESNFVVGSIRVSIDHDPVMYCCSG</sequence>
<comment type="function">
    <text evidence="1">Central component in molecular interactions underlying sperm crawling. Forms an extensive filament system that extends from sperm villipoda, along the leading edge of the pseudopod.</text>
</comment>
<proteinExistence type="predicted"/>
<dbReference type="PROSITE" id="PS50202">
    <property type="entry name" value="MSP"/>
    <property type="match status" value="1"/>
</dbReference>
<dbReference type="InterPro" id="IPR008962">
    <property type="entry name" value="PapD-like_sf"/>
</dbReference>
<dbReference type="Proteomes" id="UP000887574">
    <property type="component" value="Unplaced"/>
</dbReference>
<keyword evidence="1" id="KW-0963">Cytoplasm</keyword>
<evidence type="ECO:0000313" key="3">
    <source>
        <dbReference type="Proteomes" id="UP000887574"/>
    </source>
</evidence>
<protein>
    <recommendedName>
        <fullName evidence="1">Major sperm protein</fullName>
    </recommendedName>
</protein>
<keyword evidence="1" id="KW-0206">Cytoskeleton</keyword>
<dbReference type="InterPro" id="IPR000535">
    <property type="entry name" value="MSP_dom"/>
</dbReference>
<name>A0A915DI51_9BILA</name>
<evidence type="ECO:0000256" key="1">
    <source>
        <dbReference type="RuleBase" id="RU003425"/>
    </source>
</evidence>
<evidence type="ECO:0000313" key="4">
    <source>
        <dbReference type="WBParaSite" id="jg20120"/>
    </source>
</evidence>
<feature type="domain" description="MSP" evidence="2">
    <location>
        <begin position="79"/>
        <end position="214"/>
    </location>
</feature>
<organism evidence="3 4">
    <name type="scientific">Ditylenchus dipsaci</name>
    <dbReference type="NCBI Taxonomy" id="166011"/>
    <lineage>
        <taxon>Eukaryota</taxon>
        <taxon>Metazoa</taxon>
        <taxon>Ecdysozoa</taxon>
        <taxon>Nematoda</taxon>
        <taxon>Chromadorea</taxon>
        <taxon>Rhabditida</taxon>
        <taxon>Tylenchina</taxon>
        <taxon>Tylenchomorpha</taxon>
        <taxon>Sphaerularioidea</taxon>
        <taxon>Anguinidae</taxon>
        <taxon>Anguininae</taxon>
        <taxon>Ditylenchus</taxon>
    </lineage>
</organism>
<keyword evidence="3" id="KW-1185">Reference proteome</keyword>
<accession>A0A915DI51</accession>
<evidence type="ECO:0000259" key="2">
    <source>
        <dbReference type="PROSITE" id="PS50202"/>
    </source>
</evidence>
<dbReference type="AlphaFoldDB" id="A0A915DI51"/>
<dbReference type="Pfam" id="PF00635">
    <property type="entry name" value="Motile_Sperm"/>
    <property type="match status" value="1"/>
</dbReference>
<reference evidence="4" key="1">
    <citation type="submission" date="2022-11" db="UniProtKB">
        <authorList>
            <consortium name="WormBaseParasite"/>
        </authorList>
    </citation>
    <scope>IDENTIFICATION</scope>
</reference>
<dbReference type="SUPFAM" id="SSF49354">
    <property type="entry name" value="PapD-like"/>
    <property type="match status" value="1"/>
</dbReference>
<dbReference type="PANTHER" id="PTHR21513">
    <property type="entry name" value="MAJOR SPERM PROTEIN"/>
    <property type="match status" value="1"/>
</dbReference>
<dbReference type="Gene3D" id="2.60.40.10">
    <property type="entry name" value="Immunoglobulins"/>
    <property type="match status" value="1"/>
</dbReference>